<dbReference type="AlphaFoldDB" id="T1BFP8"/>
<dbReference type="PANTHER" id="PTHR11710:SF0">
    <property type="entry name" value="40S RIBOSOMAL PROTEIN S19"/>
    <property type="match status" value="1"/>
</dbReference>
<dbReference type="FunFam" id="1.10.10.10:FF:000118">
    <property type="entry name" value="40S ribosomal protein S19"/>
    <property type="match status" value="1"/>
</dbReference>
<organism evidence="4">
    <name type="scientific">mine drainage metagenome</name>
    <dbReference type="NCBI Taxonomy" id="410659"/>
    <lineage>
        <taxon>unclassified sequences</taxon>
        <taxon>metagenomes</taxon>
        <taxon>ecological metagenomes</taxon>
    </lineage>
</organism>
<sequence length="140" mass="15725">MLPRLATELKNRAAVTPPTWAAFVKTGVHKERAPTQDDWWYMRSASVLRKIYVHGNIGISRLSADYGGKRDRGSAPYHARKGSRAVLREIVQQLEHAGLVQAYKNKGRRVSGEGQKLLDTLSRDTLKALAESRPELAKYL</sequence>
<evidence type="ECO:0000313" key="4">
    <source>
        <dbReference type="EMBL" id="EQD71771.1"/>
    </source>
</evidence>
<dbReference type="NCBIfam" id="NF006811">
    <property type="entry name" value="PRK09333.1"/>
    <property type="match status" value="1"/>
</dbReference>
<dbReference type="GO" id="GO:0000028">
    <property type="term" value="P:ribosomal small subunit assembly"/>
    <property type="evidence" value="ECO:0007669"/>
    <property type="project" value="TreeGrafter"/>
</dbReference>
<evidence type="ECO:0000256" key="3">
    <source>
        <dbReference type="ARBA" id="ARBA00023274"/>
    </source>
</evidence>
<reference evidence="4" key="2">
    <citation type="journal article" date="2014" name="ISME J.">
        <title>Microbial stratification in low pH oxic and suboxic macroscopic growths along an acid mine drainage.</title>
        <authorList>
            <person name="Mendez-Garcia C."/>
            <person name="Mesa V."/>
            <person name="Sprenger R.R."/>
            <person name="Richter M."/>
            <person name="Diez M.S."/>
            <person name="Solano J."/>
            <person name="Bargiela R."/>
            <person name="Golyshina O.V."/>
            <person name="Manteca A."/>
            <person name="Ramos J.L."/>
            <person name="Gallego J.R."/>
            <person name="Llorente I."/>
            <person name="Martins Dos Santos V.A."/>
            <person name="Jensen O.N."/>
            <person name="Pelaez A.I."/>
            <person name="Sanchez J."/>
            <person name="Ferrer M."/>
        </authorList>
    </citation>
    <scope>NUCLEOTIDE SEQUENCE</scope>
</reference>
<accession>T1BFP8</accession>
<dbReference type="InterPro" id="IPR018277">
    <property type="entry name" value="Ribosomal_eS19_CS"/>
</dbReference>
<proteinExistence type="inferred from homology"/>
<keyword evidence="3" id="KW-0687">Ribonucleoprotein</keyword>
<reference evidence="4" key="1">
    <citation type="submission" date="2013-08" db="EMBL/GenBank/DDBJ databases">
        <authorList>
            <person name="Mendez C."/>
            <person name="Richter M."/>
            <person name="Ferrer M."/>
            <person name="Sanchez J."/>
        </authorList>
    </citation>
    <scope>NUCLEOTIDE SEQUENCE</scope>
</reference>
<dbReference type="GO" id="GO:0003723">
    <property type="term" value="F:RNA binding"/>
    <property type="evidence" value="ECO:0007669"/>
    <property type="project" value="TreeGrafter"/>
</dbReference>
<dbReference type="SUPFAM" id="SSF46785">
    <property type="entry name" value="Winged helix' DNA-binding domain"/>
    <property type="match status" value="1"/>
</dbReference>
<evidence type="ECO:0000256" key="2">
    <source>
        <dbReference type="ARBA" id="ARBA00022980"/>
    </source>
</evidence>
<gene>
    <name evidence="4" type="ORF">B1B_04271</name>
</gene>
<dbReference type="GO" id="GO:0006412">
    <property type="term" value="P:translation"/>
    <property type="evidence" value="ECO:0007669"/>
    <property type="project" value="InterPro"/>
</dbReference>
<evidence type="ECO:0000256" key="1">
    <source>
        <dbReference type="ARBA" id="ARBA00010014"/>
    </source>
</evidence>
<dbReference type="GO" id="GO:0003735">
    <property type="term" value="F:structural constituent of ribosome"/>
    <property type="evidence" value="ECO:0007669"/>
    <property type="project" value="InterPro"/>
</dbReference>
<dbReference type="GO" id="GO:0022627">
    <property type="term" value="C:cytosolic small ribosomal subunit"/>
    <property type="evidence" value="ECO:0007669"/>
    <property type="project" value="TreeGrafter"/>
</dbReference>
<dbReference type="EMBL" id="AUZY01002670">
    <property type="protein sequence ID" value="EQD71771.1"/>
    <property type="molecule type" value="Genomic_DNA"/>
</dbReference>
<dbReference type="PANTHER" id="PTHR11710">
    <property type="entry name" value="40S RIBOSOMAL PROTEIN S19"/>
    <property type="match status" value="1"/>
</dbReference>
<dbReference type="Gene3D" id="1.10.10.10">
    <property type="entry name" value="Winged helix-like DNA-binding domain superfamily/Winged helix DNA-binding domain"/>
    <property type="match status" value="1"/>
</dbReference>
<dbReference type="InterPro" id="IPR027548">
    <property type="entry name" value="Ribosomal_eS19_archaeal"/>
</dbReference>
<dbReference type="Pfam" id="PF01090">
    <property type="entry name" value="Ribosomal_S19e"/>
    <property type="match status" value="1"/>
</dbReference>
<keyword evidence="2 4" id="KW-0689">Ribosomal protein</keyword>
<dbReference type="PROSITE" id="PS00628">
    <property type="entry name" value="RIBOSOMAL_S19E"/>
    <property type="match status" value="1"/>
</dbReference>
<name>T1BFP8_9ZZZZ</name>
<dbReference type="InterPro" id="IPR036390">
    <property type="entry name" value="WH_DNA-bd_sf"/>
</dbReference>
<protein>
    <submittedName>
        <fullName evidence="4">30S ribosomal protein S19e</fullName>
    </submittedName>
</protein>
<dbReference type="InterPro" id="IPR001266">
    <property type="entry name" value="Ribosomal_eS19"/>
</dbReference>
<comment type="caution">
    <text evidence="4">The sequence shown here is derived from an EMBL/GenBank/DDBJ whole genome shotgun (WGS) entry which is preliminary data.</text>
</comment>
<dbReference type="SMART" id="SM01413">
    <property type="entry name" value="Ribosomal_S19e"/>
    <property type="match status" value="1"/>
</dbReference>
<comment type="similarity">
    <text evidence="1">Belongs to the eukaryotic ribosomal protein eS19 family.</text>
</comment>
<dbReference type="InterPro" id="IPR036388">
    <property type="entry name" value="WH-like_DNA-bd_sf"/>
</dbReference>